<name>A0ABY1UQV6_9APIC</name>
<comment type="subcellular location">
    <subcellularLocation>
        <location evidence="1">Nucleus</location>
    </subcellularLocation>
</comment>
<accession>A0ABY1UQV6</accession>
<evidence type="ECO:0000256" key="1">
    <source>
        <dbReference type="ARBA" id="ARBA00004123"/>
    </source>
</evidence>
<evidence type="ECO:0000256" key="5">
    <source>
        <dbReference type="ARBA" id="ARBA00023204"/>
    </source>
</evidence>
<keyword evidence="6" id="KW-0539">Nucleus</keyword>
<dbReference type="Proteomes" id="UP000831156">
    <property type="component" value="Chromosome 12"/>
</dbReference>
<dbReference type="InterPro" id="IPR027417">
    <property type="entry name" value="P-loop_NTPase"/>
</dbReference>
<evidence type="ECO:0000256" key="4">
    <source>
        <dbReference type="ARBA" id="ARBA00022840"/>
    </source>
</evidence>
<evidence type="ECO:0000256" key="6">
    <source>
        <dbReference type="ARBA" id="ARBA00023242"/>
    </source>
</evidence>
<gene>
    <name evidence="8" type="ORF">PGABG01_1203300</name>
</gene>
<dbReference type="SUPFAM" id="SSF52540">
    <property type="entry name" value="P-loop containing nucleoside triphosphate hydrolases"/>
    <property type="match status" value="1"/>
</dbReference>
<reference evidence="8" key="1">
    <citation type="submission" date="2016-09" db="EMBL/GenBank/DDBJ databases">
        <authorList>
            <consortium name="Pathogen Informatics"/>
            <person name="Sun Q."/>
            <person name="Inoue M."/>
        </authorList>
    </citation>
    <scope>NUCLEOTIDE SEQUENCE</scope>
</reference>
<keyword evidence="4" id="KW-0067">ATP-binding</keyword>
<keyword evidence="9" id="KW-1185">Reference proteome</keyword>
<evidence type="ECO:0000256" key="2">
    <source>
        <dbReference type="ARBA" id="ARBA00022741"/>
    </source>
</evidence>
<keyword evidence="5" id="KW-0234">DNA repair</keyword>
<evidence type="ECO:0000313" key="9">
    <source>
        <dbReference type="Proteomes" id="UP000831156"/>
    </source>
</evidence>
<feature type="region of interest" description="Disordered" evidence="7">
    <location>
        <begin position="463"/>
        <end position="512"/>
    </location>
</feature>
<evidence type="ECO:0000256" key="7">
    <source>
        <dbReference type="SAM" id="MobiDB-lite"/>
    </source>
</evidence>
<keyword evidence="3" id="KW-0227">DNA damage</keyword>
<dbReference type="EMBL" id="LT969435">
    <property type="protein sequence ID" value="SOV16180.1"/>
    <property type="molecule type" value="Genomic_DNA"/>
</dbReference>
<evidence type="ECO:0000313" key="8">
    <source>
        <dbReference type="EMBL" id="SOV16180.1"/>
    </source>
</evidence>
<proteinExistence type="predicted"/>
<dbReference type="PANTHER" id="PTHR46239:SF1">
    <property type="entry name" value="DNA REPAIR PROTEIN RAD51 HOMOLOG 3"/>
    <property type="match status" value="1"/>
</dbReference>
<evidence type="ECO:0008006" key="10">
    <source>
        <dbReference type="Google" id="ProtNLM"/>
    </source>
</evidence>
<keyword evidence="2" id="KW-0547">Nucleotide-binding</keyword>
<dbReference type="InterPro" id="IPR052093">
    <property type="entry name" value="HR_Repair_Mediator"/>
</dbReference>
<organism evidence="8 9">
    <name type="scientific">Plasmodium gaboni</name>
    <dbReference type="NCBI Taxonomy" id="647221"/>
    <lineage>
        <taxon>Eukaryota</taxon>
        <taxon>Sar</taxon>
        <taxon>Alveolata</taxon>
        <taxon>Apicomplexa</taxon>
        <taxon>Aconoidasida</taxon>
        <taxon>Haemosporida</taxon>
        <taxon>Plasmodiidae</taxon>
        <taxon>Plasmodium</taxon>
        <taxon>Plasmodium (Laverania)</taxon>
    </lineage>
</organism>
<evidence type="ECO:0000256" key="3">
    <source>
        <dbReference type="ARBA" id="ARBA00022763"/>
    </source>
</evidence>
<dbReference type="Gene3D" id="3.40.50.300">
    <property type="entry name" value="P-loop containing nucleotide triphosphate hydrolases"/>
    <property type="match status" value="1"/>
</dbReference>
<sequence>MSRMNKRHNTNEKIIFPLFNGTAKKPVKSSINIKSLYELKNELDCKIYTNIYTYNTLFDGIFLCRGVNNISGKKNCGKSSMCYHICINLFFNDLLHYFHLFYSSYFSFDNFLQKKNIHNVVDYLNTTILGDDIIKEFIEQQDNFKKLLNIMKYFVFSFKQHYGKNNNVENKHNINNNTHIFYDKHIYQDNTFYNYHDTYQSFYTQIKHFYKRKVIYIDLDNSFFIDRYKNMIYSSLEKIKKLMHRYIQFCSEKKVIPFLLLLEKTNKYIKEYISFNIYKNYSNEFSFFIDIFNHYLFKYIYNISFSHVFNNLQLLKIFNFFELINVINYIYQHIQTYYSSSSSEYYHFNKYIPHDLGIVVIDNLNYIFKASSINNNNNNNNNNINIYYELEMLLNKLSILSLEKHICILITNNDNNNFTRHESFNKKNDNSFYKIISPYIYNNIHLKIINQKIFFEHNYPKKKNTNQSQKQKQKQKEKQKQKQTNNRSDDTYQHANLNNNNNNNNNNQQSNTNLFDQTKQNIYQNEERHLFNVYSSDDDQSMDEMDLQEKDDDHSFYEKKYNLRYIKVKGKNKSTFCFFEINKYGIETILM</sequence>
<protein>
    <recommendedName>
        <fullName evidence="10">DNA recombination and repair protein Rad51-like C-terminal domain-containing protein</fullName>
    </recommendedName>
</protein>
<feature type="compositionally biased region" description="Low complexity" evidence="7">
    <location>
        <begin position="496"/>
        <end position="512"/>
    </location>
</feature>
<dbReference type="PANTHER" id="PTHR46239">
    <property type="entry name" value="DNA REPAIR PROTEIN RAD51 HOMOLOG 3 RAD51C"/>
    <property type="match status" value="1"/>
</dbReference>